<evidence type="ECO:0000256" key="6">
    <source>
        <dbReference type="ARBA" id="ARBA00022679"/>
    </source>
</evidence>
<feature type="non-terminal residue" evidence="13">
    <location>
        <position position="1"/>
    </location>
</feature>
<sequence length="158" mass="18172">HPEQQPFLLSKCSIFCVFCSKTATCRHRVMELLPKVEEVVQKLAESELILMGLQERRQRELWNLLKIACSKVRSPVSGSPDGLRTPSSVPPLLTPRHSLQQMDESLVEESRIFDSRLQSLLQETIQESESGMEMLKEWTWLREDQNLSNLTSPECDFA</sequence>
<keyword evidence="4" id="KW-0723">Serine/threonine-protein kinase</keyword>
<dbReference type="Gene3D" id="1.20.1270.250">
    <property type="match status" value="1"/>
</dbReference>
<gene>
    <name evidence="13" type="ORF">XENORESO_008144</name>
</gene>
<keyword evidence="5" id="KW-0597">Phosphoprotein</keyword>
<evidence type="ECO:0000313" key="14">
    <source>
        <dbReference type="Proteomes" id="UP001444071"/>
    </source>
</evidence>
<accession>A0ABV0WJ90</accession>
<feature type="region of interest" description="Disordered" evidence="11">
    <location>
        <begin position="74"/>
        <end position="94"/>
    </location>
</feature>
<comment type="subcellular location">
    <subcellularLocation>
        <location evidence="2">Cytoplasm</location>
    </subcellularLocation>
    <subcellularLocation>
        <location evidence="1">Nucleus</location>
    </subcellularLocation>
</comment>
<keyword evidence="9" id="KW-0067">ATP-binding</keyword>
<dbReference type="Pfam" id="PF18397">
    <property type="entry name" value="IKBKB_SDD"/>
    <property type="match status" value="1"/>
</dbReference>
<dbReference type="Proteomes" id="UP001444071">
    <property type="component" value="Unassembled WGS sequence"/>
</dbReference>
<dbReference type="InterPro" id="IPR041185">
    <property type="entry name" value="IKBKB_SDD"/>
</dbReference>
<dbReference type="EMBL" id="JAHRIM010052644">
    <property type="protein sequence ID" value="MEQ2269687.1"/>
    <property type="molecule type" value="Genomic_DNA"/>
</dbReference>
<proteinExistence type="predicted"/>
<keyword evidence="14" id="KW-1185">Reference proteome</keyword>
<feature type="domain" description="IKBKB scaffold dimerization" evidence="12">
    <location>
        <begin position="18"/>
        <end position="70"/>
    </location>
</feature>
<evidence type="ECO:0000256" key="10">
    <source>
        <dbReference type="ARBA" id="ARBA00023242"/>
    </source>
</evidence>
<dbReference type="PANTHER" id="PTHR22969:SF7">
    <property type="entry name" value="INHIBITOR OF NUCLEAR FACTOR KAPPA-B KINASE SUBUNIT BETA"/>
    <property type="match status" value="1"/>
</dbReference>
<evidence type="ECO:0000256" key="5">
    <source>
        <dbReference type="ARBA" id="ARBA00022553"/>
    </source>
</evidence>
<keyword evidence="8" id="KW-0418">Kinase</keyword>
<dbReference type="InterPro" id="IPR051180">
    <property type="entry name" value="IKK"/>
</dbReference>
<keyword evidence="6" id="KW-0808">Transferase</keyword>
<keyword evidence="10" id="KW-0539">Nucleus</keyword>
<name>A0ABV0WJ90_9TELE</name>
<reference evidence="13 14" key="1">
    <citation type="submission" date="2021-06" db="EMBL/GenBank/DDBJ databases">
        <authorList>
            <person name="Palmer J.M."/>
        </authorList>
    </citation>
    <scope>NUCLEOTIDE SEQUENCE [LARGE SCALE GENOMIC DNA]</scope>
    <source>
        <strain evidence="13 14">XR_2019</strain>
        <tissue evidence="13">Muscle</tissue>
    </source>
</reference>
<evidence type="ECO:0000256" key="4">
    <source>
        <dbReference type="ARBA" id="ARBA00022527"/>
    </source>
</evidence>
<protein>
    <recommendedName>
        <fullName evidence="12">IKBKB scaffold dimerization domain-containing protein</fullName>
    </recommendedName>
</protein>
<keyword evidence="7" id="KW-0547">Nucleotide-binding</keyword>
<evidence type="ECO:0000259" key="12">
    <source>
        <dbReference type="Pfam" id="PF18397"/>
    </source>
</evidence>
<evidence type="ECO:0000256" key="1">
    <source>
        <dbReference type="ARBA" id="ARBA00004123"/>
    </source>
</evidence>
<organism evidence="13 14">
    <name type="scientific">Xenotaenia resolanae</name>
    <dbReference type="NCBI Taxonomy" id="208358"/>
    <lineage>
        <taxon>Eukaryota</taxon>
        <taxon>Metazoa</taxon>
        <taxon>Chordata</taxon>
        <taxon>Craniata</taxon>
        <taxon>Vertebrata</taxon>
        <taxon>Euteleostomi</taxon>
        <taxon>Actinopterygii</taxon>
        <taxon>Neopterygii</taxon>
        <taxon>Teleostei</taxon>
        <taxon>Neoteleostei</taxon>
        <taxon>Acanthomorphata</taxon>
        <taxon>Ovalentaria</taxon>
        <taxon>Atherinomorphae</taxon>
        <taxon>Cyprinodontiformes</taxon>
        <taxon>Goodeidae</taxon>
        <taxon>Xenotaenia</taxon>
    </lineage>
</organism>
<evidence type="ECO:0000256" key="7">
    <source>
        <dbReference type="ARBA" id="ARBA00022741"/>
    </source>
</evidence>
<dbReference type="PANTHER" id="PTHR22969">
    <property type="entry name" value="IKB KINASE"/>
    <property type="match status" value="1"/>
</dbReference>
<evidence type="ECO:0000256" key="11">
    <source>
        <dbReference type="SAM" id="MobiDB-lite"/>
    </source>
</evidence>
<keyword evidence="3" id="KW-0963">Cytoplasm</keyword>
<comment type="caution">
    <text evidence="13">The sequence shown here is derived from an EMBL/GenBank/DDBJ whole genome shotgun (WGS) entry which is preliminary data.</text>
</comment>
<evidence type="ECO:0000256" key="2">
    <source>
        <dbReference type="ARBA" id="ARBA00004496"/>
    </source>
</evidence>
<dbReference type="InterPro" id="IPR046375">
    <property type="entry name" value="IKBKB_SDD_sf"/>
</dbReference>
<evidence type="ECO:0000256" key="9">
    <source>
        <dbReference type="ARBA" id="ARBA00022840"/>
    </source>
</evidence>
<evidence type="ECO:0000256" key="8">
    <source>
        <dbReference type="ARBA" id="ARBA00022777"/>
    </source>
</evidence>
<evidence type="ECO:0000256" key="3">
    <source>
        <dbReference type="ARBA" id="ARBA00022490"/>
    </source>
</evidence>
<evidence type="ECO:0000313" key="13">
    <source>
        <dbReference type="EMBL" id="MEQ2269687.1"/>
    </source>
</evidence>